<name>A0A9D1G101_9FIRM</name>
<keyword evidence="1" id="KW-1133">Transmembrane helix</keyword>
<reference evidence="2" key="1">
    <citation type="submission" date="2020-10" db="EMBL/GenBank/DDBJ databases">
        <authorList>
            <person name="Gilroy R."/>
        </authorList>
    </citation>
    <scope>NUCLEOTIDE SEQUENCE</scope>
    <source>
        <strain evidence="2">13766</strain>
    </source>
</reference>
<feature type="transmembrane region" description="Helical" evidence="1">
    <location>
        <begin position="70"/>
        <end position="91"/>
    </location>
</feature>
<sequence length="357" mass="37878">MKHYSLGRTVAGCAIGVGMALCMPFLLPLSVVIVVPALLLLALFAAFGPVSAAVSAVLCVASAGSLFGAVGIYAGLFVMVLPAAVGCVLLWRKAGYALRMKGALIAQAVGLAAFLGITTLTVGMSLADAFTQFVYGQISAMPAGFADYYLAMMGAIQLPETGIDLLHGVLSAQERAELMEQALATQNNVLKLGLPGMLASSCLYTGILCGHVPSRMLARRGAGLEHWGVHKWHLGRDATIFAILCFVTSLYFLVFSRSSAAAPAYIVFDTIANIAFTMQGMGAVDRMCLKSGQSRTKRAWILVGLFALSQLTQFGISVLALVGIASAVWGSQGLLAQHRQRRRERRNDDNNHDEGEF</sequence>
<feature type="transmembrane region" description="Helical" evidence="1">
    <location>
        <begin position="234"/>
        <end position="254"/>
    </location>
</feature>
<feature type="transmembrane region" description="Helical" evidence="1">
    <location>
        <begin position="299"/>
        <end position="329"/>
    </location>
</feature>
<feature type="transmembrane region" description="Helical" evidence="1">
    <location>
        <begin position="39"/>
        <end position="64"/>
    </location>
</feature>
<gene>
    <name evidence="2" type="ORF">IAA84_08420</name>
</gene>
<protein>
    <recommendedName>
        <fullName evidence="4">DUF2232 domain-containing protein</fullName>
    </recommendedName>
</protein>
<evidence type="ECO:0000256" key="1">
    <source>
        <dbReference type="SAM" id="Phobius"/>
    </source>
</evidence>
<dbReference type="EMBL" id="DVJN01000170">
    <property type="protein sequence ID" value="HIS93022.1"/>
    <property type="molecule type" value="Genomic_DNA"/>
</dbReference>
<accession>A0A9D1G101</accession>
<organism evidence="2 3">
    <name type="scientific">Candidatus Alectryocaccomicrobium excrementavium</name>
    <dbReference type="NCBI Taxonomy" id="2840668"/>
    <lineage>
        <taxon>Bacteria</taxon>
        <taxon>Bacillati</taxon>
        <taxon>Bacillota</taxon>
        <taxon>Clostridia</taxon>
        <taxon>Candidatus Alectryocaccomicrobium</taxon>
    </lineage>
</organism>
<comment type="caution">
    <text evidence="2">The sequence shown here is derived from an EMBL/GenBank/DDBJ whole genome shotgun (WGS) entry which is preliminary data.</text>
</comment>
<feature type="transmembrane region" description="Helical" evidence="1">
    <location>
        <begin position="103"/>
        <end position="127"/>
    </location>
</feature>
<dbReference type="AlphaFoldDB" id="A0A9D1G101"/>
<reference evidence="2" key="2">
    <citation type="journal article" date="2021" name="PeerJ">
        <title>Extensive microbial diversity within the chicken gut microbiome revealed by metagenomics and culture.</title>
        <authorList>
            <person name="Gilroy R."/>
            <person name="Ravi A."/>
            <person name="Getino M."/>
            <person name="Pursley I."/>
            <person name="Horton D.L."/>
            <person name="Alikhan N.F."/>
            <person name="Baker D."/>
            <person name="Gharbi K."/>
            <person name="Hall N."/>
            <person name="Watson M."/>
            <person name="Adriaenssens E.M."/>
            <person name="Foster-Nyarko E."/>
            <person name="Jarju S."/>
            <person name="Secka A."/>
            <person name="Antonio M."/>
            <person name="Oren A."/>
            <person name="Chaudhuri R.R."/>
            <person name="La Ragione R."/>
            <person name="Hildebrand F."/>
            <person name="Pallen M.J."/>
        </authorList>
    </citation>
    <scope>NUCLEOTIDE SEQUENCE</scope>
    <source>
        <strain evidence="2">13766</strain>
    </source>
</reference>
<evidence type="ECO:0000313" key="2">
    <source>
        <dbReference type="EMBL" id="HIS93022.1"/>
    </source>
</evidence>
<dbReference type="Proteomes" id="UP000824140">
    <property type="component" value="Unassembled WGS sequence"/>
</dbReference>
<feature type="transmembrane region" description="Helical" evidence="1">
    <location>
        <begin position="260"/>
        <end position="278"/>
    </location>
</feature>
<keyword evidence="1" id="KW-0812">Transmembrane</keyword>
<evidence type="ECO:0000313" key="3">
    <source>
        <dbReference type="Proteomes" id="UP000824140"/>
    </source>
</evidence>
<feature type="transmembrane region" description="Helical" evidence="1">
    <location>
        <begin position="6"/>
        <end position="27"/>
    </location>
</feature>
<proteinExistence type="predicted"/>
<keyword evidence="1" id="KW-0472">Membrane</keyword>
<evidence type="ECO:0008006" key="4">
    <source>
        <dbReference type="Google" id="ProtNLM"/>
    </source>
</evidence>